<dbReference type="RefSeq" id="WP_157759761.1">
    <property type="nucleotide sequence ID" value="NZ_CP008727.1"/>
</dbReference>
<dbReference type="InterPro" id="IPR001242">
    <property type="entry name" value="Condensation_dom"/>
</dbReference>
<dbReference type="Gene3D" id="3.30.559.30">
    <property type="entry name" value="Nonribosomal peptide synthetase, condensation domain"/>
    <property type="match status" value="1"/>
</dbReference>
<dbReference type="GO" id="GO:0043041">
    <property type="term" value="P:amino acid activation for nonribosomal peptide biosynthetic process"/>
    <property type="evidence" value="ECO:0007669"/>
    <property type="project" value="TreeGrafter"/>
</dbReference>
<proteinExistence type="predicted"/>
<dbReference type="AlphaFoldDB" id="A0AAI8FPX9"/>
<accession>A0AAI8FPX9</accession>
<dbReference type="GO" id="GO:0009239">
    <property type="term" value="P:enterobactin biosynthetic process"/>
    <property type="evidence" value="ECO:0007669"/>
    <property type="project" value="TreeGrafter"/>
</dbReference>
<dbReference type="GO" id="GO:0009366">
    <property type="term" value="C:enterobactin synthetase complex"/>
    <property type="evidence" value="ECO:0007669"/>
    <property type="project" value="TreeGrafter"/>
</dbReference>
<feature type="domain" description="Condensation" evidence="1">
    <location>
        <begin position="31"/>
        <end position="438"/>
    </location>
</feature>
<organism evidence="2 3">
    <name type="scientific">Burkholderia oklahomensis</name>
    <dbReference type="NCBI Taxonomy" id="342113"/>
    <lineage>
        <taxon>Bacteria</taxon>
        <taxon>Pseudomonadati</taxon>
        <taxon>Pseudomonadota</taxon>
        <taxon>Betaproteobacteria</taxon>
        <taxon>Burkholderiales</taxon>
        <taxon>Burkholderiaceae</taxon>
        <taxon>Burkholderia</taxon>
        <taxon>pseudomallei group</taxon>
    </lineage>
</organism>
<dbReference type="EMBL" id="CP008727">
    <property type="protein sequence ID" value="AIO69106.1"/>
    <property type="molecule type" value="Genomic_DNA"/>
</dbReference>
<dbReference type="PANTHER" id="PTHR45527">
    <property type="entry name" value="NONRIBOSOMAL PEPTIDE SYNTHETASE"/>
    <property type="match status" value="1"/>
</dbReference>
<evidence type="ECO:0000313" key="3">
    <source>
        <dbReference type="Proteomes" id="UP000029424"/>
    </source>
</evidence>
<dbReference type="Proteomes" id="UP000029424">
    <property type="component" value="Chromosome 2"/>
</dbReference>
<name>A0AAI8FPX9_9BURK</name>
<evidence type="ECO:0000259" key="1">
    <source>
        <dbReference type="Pfam" id="PF00668"/>
    </source>
</evidence>
<keyword evidence="3" id="KW-1185">Reference proteome</keyword>
<dbReference type="SUPFAM" id="SSF52777">
    <property type="entry name" value="CoA-dependent acyltransferases"/>
    <property type="match status" value="2"/>
</dbReference>
<dbReference type="Pfam" id="PF00668">
    <property type="entry name" value="Condensation"/>
    <property type="match status" value="1"/>
</dbReference>
<reference evidence="2 3" key="1">
    <citation type="submission" date="2014-06" db="EMBL/GenBank/DDBJ databases">
        <authorList>
            <person name="Bishop-Lilly K.A."/>
            <person name="Broomall S.M."/>
            <person name="Chain P.S."/>
            <person name="Chertkov O."/>
            <person name="Coyne S.R."/>
            <person name="Daligault H.E."/>
            <person name="Davenport K.W."/>
            <person name="Erkkila T."/>
            <person name="Frey K.G."/>
            <person name="Gibbons H.S."/>
            <person name="Gu W."/>
            <person name="Jaissle J."/>
            <person name="Johnson S.L."/>
            <person name="Koroleva G.I."/>
            <person name="Ladner J.T."/>
            <person name="Lo C.-C."/>
            <person name="Minogue T.D."/>
            <person name="Munk C."/>
            <person name="Palacios G.F."/>
            <person name="Redden C.L."/>
            <person name="Rosenzweig C.N."/>
            <person name="Scholz M.B."/>
            <person name="Teshima H."/>
            <person name="Xu Y."/>
        </authorList>
    </citation>
    <scope>NUCLEOTIDE SEQUENCE [LARGE SCALE GENOMIC DNA]</scope>
    <source>
        <strain evidence="2 3">EO147</strain>
    </source>
</reference>
<dbReference type="GO" id="GO:0031177">
    <property type="term" value="F:phosphopantetheine binding"/>
    <property type="evidence" value="ECO:0007669"/>
    <property type="project" value="TreeGrafter"/>
</dbReference>
<sequence>MEKIDNEYTEPGLAQIEILSKPDYVPKYLENVTQAYRIKGRLNAEVLHAAFDVISRRHEEIRTIFRWSEREGFSRFVQEPVARYHFVPEDPEHDATVAGDSAWVAAEIHREAFKPIDLSVGPILRYRLIPISKGSEWLFLITVHHIVFDGWSKTIFQREISETYNALIKNQQPELPQIARSYHDCVTVQRRKHERGGFQVHEAYWREIFASLRFPLMMPCGRDRPELFSFQGGQFEFSIEAHKTGIDEFCRAYSCTSNYLLLAAFFVLFERKTGQRDVCIRSPIANRKNSNREAIIGYFVQPGAYRIVLNKKMRYIDVVRCLSKSSLDVSANAELPPQFFEACAGVDVGRSYVSPFQIHFNYQPFSPDLLKFDDVAVIKESVPLQGVKTDLTLSICEGENALSGVFGYYAGIFCGEDVRLLAFDYLNIIEEIISDPEKMAVE</sequence>
<protein>
    <submittedName>
        <fullName evidence="2">Condensation domain protein</fullName>
    </submittedName>
</protein>
<dbReference type="InterPro" id="IPR023213">
    <property type="entry name" value="CAT-like_dom_sf"/>
</dbReference>
<gene>
    <name evidence="2" type="ORF">DM82_5627</name>
</gene>
<evidence type="ECO:0000313" key="2">
    <source>
        <dbReference type="EMBL" id="AIO69106.1"/>
    </source>
</evidence>
<dbReference type="KEGG" id="bok:DM82_5627"/>
<dbReference type="GO" id="GO:0047527">
    <property type="term" value="F:2,3-dihydroxybenzoate-serine ligase activity"/>
    <property type="evidence" value="ECO:0007669"/>
    <property type="project" value="TreeGrafter"/>
</dbReference>
<dbReference type="GO" id="GO:0005829">
    <property type="term" value="C:cytosol"/>
    <property type="evidence" value="ECO:0007669"/>
    <property type="project" value="TreeGrafter"/>
</dbReference>
<dbReference type="PANTHER" id="PTHR45527:SF1">
    <property type="entry name" value="FATTY ACID SYNTHASE"/>
    <property type="match status" value="1"/>
</dbReference>
<dbReference type="Gene3D" id="3.30.559.10">
    <property type="entry name" value="Chloramphenicol acetyltransferase-like domain"/>
    <property type="match status" value="1"/>
</dbReference>